<sequence length="181" mass="20851">MAEKVPALKYSKPERTVKNKKGRAITDIQERQNRWVEHFEEFLNKRDSMNPLDTKATPTNLSIVNILPTIEEISVAVRQIKIGKAAGPDNIPTGRLNSDRPHSIQKDLGRRLSTTRIHNYLQSIDMKISREKTKAMSGDKGKSKVKIDNTIFPIHKINCKLRWSPLRRRLTHRSESMKCNN</sequence>
<gene>
    <name evidence="2" type="ORF">SMTD_LOCUS11043</name>
</gene>
<dbReference type="AlphaFoldDB" id="A0A183P9K7"/>
<keyword evidence="3" id="KW-1185">Reference proteome</keyword>
<evidence type="ECO:0000256" key="1">
    <source>
        <dbReference type="SAM" id="MobiDB-lite"/>
    </source>
</evidence>
<dbReference type="EMBL" id="UZAL01031103">
    <property type="protein sequence ID" value="VDP56873.1"/>
    <property type="molecule type" value="Genomic_DNA"/>
</dbReference>
<reference evidence="2 3" key="1">
    <citation type="submission" date="2018-11" db="EMBL/GenBank/DDBJ databases">
        <authorList>
            <consortium name="Pathogen Informatics"/>
        </authorList>
    </citation>
    <scope>NUCLEOTIDE SEQUENCE [LARGE SCALE GENOMIC DNA]</scope>
    <source>
        <strain>Denwood</strain>
        <strain evidence="3">Zambia</strain>
    </source>
</reference>
<proteinExistence type="predicted"/>
<accession>A0A183P9K7</accession>
<organism evidence="2 3">
    <name type="scientific">Schistosoma mattheei</name>
    <dbReference type="NCBI Taxonomy" id="31246"/>
    <lineage>
        <taxon>Eukaryota</taxon>
        <taxon>Metazoa</taxon>
        <taxon>Spiralia</taxon>
        <taxon>Lophotrochozoa</taxon>
        <taxon>Platyhelminthes</taxon>
        <taxon>Trematoda</taxon>
        <taxon>Digenea</taxon>
        <taxon>Strigeidida</taxon>
        <taxon>Schistosomatoidea</taxon>
        <taxon>Schistosomatidae</taxon>
        <taxon>Schistosoma</taxon>
    </lineage>
</organism>
<evidence type="ECO:0000313" key="2">
    <source>
        <dbReference type="EMBL" id="VDP56873.1"/>
    </source>
</evidence>
<evidence type="ECO:0000313" key="3">
    <source>
        <dbReference type="Proteomes" id="UP000269396"/>
    </source>
</evidence>
<feature type="region of interest" description="Disordered" evidence="1">
    <location>
        <begin position="1"/>
        <end position="22"/>
    </location>
</feature>
<name>A0A183P9K7_9TREM</name>
<dbReference type="Proteomes" id="UP000269396">
    <property type="component" value="Unassembled WGS sequence"/>
</dbReference>
<protein>
    <submittedName>
        <fullName evidence="2">Uncharacterized protein</fullName>
    </submittedName>
</protein>